<proteinExistence type="predicted"/>
<feature type="transmembrane region" description="Helical" evidence="2">
    <location>
        <begin position="183"/>
        <end position="205"/>
    </location>
</feature>
<keyword evidence="5" id="KW-1185">Reference proteome</keyword>
<evidence type="ECO:0000313" key="4">
    <source>
        <dbReference type="EMBL" id="SFB16279.1"/>
    </source>
</evidence>
<dbReference type="SUPFAM" id="SSF58104">
    <property type="entry name" value="Methyl-accepting chemotaxis protein (MCP) signaling domain"/>
    <property type="match status" value="1"/>
</dbReference>
<gene>
    <name evidence="4" type="ORF">SAMN05216249_11141</name>
</gene>
<dbReference type="GO" id="GO:0007165">
    <property type="term" value="P:signal transduction"/>
    <property type="evidence" value="ECO:0007669"/>
    <property type="project" value="UniProtKB-KW"/>
</dbReference>
<dbReference type="PROSITE" id="PS50111">
    <property type="entry name" value="CHEMOTAXIS_TRANSDUC_2"/>
    <property type="match status" value="1"/>
</dbReference>
<evidence type="ECO:0000313" key="5">
    <source>
        <dbReference type="Proteomes" id="UP000198838"/>
    </source>
</evidence>
<dbReference type="Gene3D" id="6.10.340.10">
    <property type="match status" value="1"/>
</dbReference>
<reference evidence="4 5" key="1">
    <citation type="submission" date="2016-10" db="EMBL/GenBank/DDBJ databases">
        <authorList>
            <person name="de Groot N.N."/>
        </authorList>
    </citation>
    <scope>NUCLEOTIDE SEQUENCE [LARGE SCALE GENOMIC DNA]</scope>
    <source>
        <strain evidence="4 5">DSM 5522</strain>
    </source>
</reference>
<evidence type="ECO:0000256" key="1">
    <source>
        <dbReference type="PROSITE-ProRule" id="PRU00284"/>
    </source>
</evidence>
<keyword evidence="1" id="KW-0807">Transducer</keyword>
<dbReference type="STRING" id="1120918.SAMN05216249_11141"/>
<feature type="transmembrane region" description="Helical" evidence="2">
    <location>
        <begin position="15"/>
        <end position="33"/>
    </location>
</feature>
<dbReference type="InterPro" id="IPR004089">
    <property type="entry name" value="MCPsignal_dom"/>
</dbReference>
<sequence>MSNNLIKVHSIRFKIGLAMLLSLGILIAAYVFIQQYSFESYEKGFMQDELNSIANSFYVTISQDGDFSYSSKDKILKSGKNTINSDNSLIENFKEGTKSSICIFWENEPCLFYDGFDNSKIYDKTWKSVMGGESLFLVDENNNYSLYVPLKQPSTSEIVGMIYARKSLDDAGEVFEKTKSKQLVSIVVIFFVVLVETFCFLKIIFSSFRRVTGQIDKMVDSDLELEFEERDLRRNDEIGDLARAAFDLANNIKDAYMKLYQSSGISIKDREKLGYQVQHIESSADNILFNEGHISKELDKISDKNKDATLFVQQISVVNSRDKDYIEEIERYLQAIFAITEETRLVSLGAIVEATKLGDDSKGYVDIVDRLQVLSKQAEDNAYAIDDLLKSMKNLNEDNTDRIKDLDSLRESEEGHIFNTSEYLNNIRLEALKLNRVLAEYKKVEKS</sequence>
<keyword evidence="2" id="KW-0472">Membrane</keyword>
<dbReference type="AlphaFoldDB" id="A0A1I0YSB7"/>
<dbReference type="Proteomes" id="UP000198838">
    <property type="component" value="Unassembled WGS sequence"/>
</dbReference>
<dbReference type="EMBL" id="FOJY01000011">
    <property type="protein sequence ID" value="SFB16279.1"/>
    <property type="molecule type" value="Genomic_DNA"/>
</dbReference>
<evidence type="ECO:0000256" key="2">
    <source>
        <dbReference type="SAM" id="Phobius"/>
    </source>
</evidence>
<dbReference type="Gene3D" id="1.10.287.950">
    <property type="entry name" value="Methyl-accepting chemotaxis protein"/>
    <property type="match status" value="1"/>
</dbReference>
<keyword evidence="2" id="KW-0812">Transmembrane</keyword>
<keyword evidence="2" id="KW-1133">Transmembrane helix</keyword>
<protein>
    <submittedName>
        <fullName evidence="4">Methyl-accepting chemotaxis protein</fullName>
    </submittedName>
</protein>
<accession>A0A1I0YSB7</accession>
<dbReference type="GO" id="GO:0016020">
    <property type="term" value="C:membrane"/>
    <property type="evidence" value="ECO:0007669"/>
    <property type="project" value="InterPro"/>
</dbReference>
<feature type="domain" description="Methyl-accepting transducer" evidence="3">
    <location>
        <begin position="327"/>
        <end position="447"/>
    </location>
</feature>
<name>A0A1I0YSB7_9FIRM</name>
<dbReference type="RefSeq" id="WP_092872671.1">
    <property type="nucleotide sequence ID" value="NZ_FOJY01000011.1"/>
</dbReference>
<evidence type="ECO:0000259" key="3">
    <source>
        <dbReference type="PROSITE" id="PS50111"/>
    </source>
</evidence>
<organism evidence="4 5">
    <name type="scientific">Acetitomaculum ruminis DSM 5522</name>
    <dbReference type="NCBI Taxonomy" id="1120918"/>
    <lineage>
        <taxon>Bacteria</taxon>
        <taxon>Bacillati</taxon>
        <taxon>Bacillota</taxon>
        <taxon>Clostridia</taxon>
        <taxon>Lachnospirales</taxon>
        <taxon>Lachnospiraceae</taxon>
        <taxon>Acetitomaculum</taxon>
    </lineage>
</organism>